<evidence type="ECO:0000259" key="6">
    <source>
        <dbReference type="PROSITE" id="PS50075"/>
    </source>
</evidence>
<feature type="domain" description="Ketosynthase family 3 (KS3)" evidence="7">
    <location>
        <begin position="6"/>
        <end position="433"/>
    </location>
</feature>
<dbReference type="CDD" id="cd08955">
    <property type="entry name" value="KR_2_FAS_SDR_x"/>
    <property type="match status" value="1"/>
</dbReference>
<dbReference type="Pfam" id="PF08659">
    <property type="entry name" value="KR"/>
    <property type="match status" value="1"/>
</dbReference>
<protein>
    <submittedName>
        <fullName evidence="9">Type I polyketide synthase</fullName>
        <ecNumber evidence="9">2.3.1.-</ecNumber>
        <ecNumber evidence="9">6.4.-.-</ecNumber>
    </submittedName>
</protein>
<reference evidence="10" key="1">
    <citation type="journal article" date="2019" name="Int. J. Syst. Evol. Microbiol.">
        <title>The Global Catalogue of Microorganisms (GCM) 10K type strain sequencing project: providing services to taxonomists for standard genome sequencing and annotation.</title>
        <authorList>
            <consortium name="The Broad Institute Genomics Platform"/>
            <consortium name="The Broad Institute Genome Sequencing Center for Infectious Disease"/>
            <person name="Wu L."/>
            <person name="Ma J."/>
        </authorList>
    </citation>
    <scope>NUCLEOTIDE SEQUENCE [LARGE SCALE GENOMIC DNA]</scope>
    <source>
        <strain evidence="10">JCM 3369</strain>
    </source>
</reference>
<dbReference type="InterPro" id="IPR042104">
    <property type="entry name" value="PKS_dehydratase_sf"/>
</dbReference>
<dbReference type="PROSITE" id="PS52004">
    <property type="entry name" value="KS3_2"/>
    <property type="match status" value="1"/>
</dbReference>
<dbReference type="RefSeq" id="WP_206681244.1">
    <property type="nucleotide sequence ID" value="NZ_JBHSXS010000018.1"/>
</dbReference>
<evidence type="ECO:0000256" key="2">
    <source>
        <dbReference type="ARBA" id="ARBA00022553"/>
    </source>
</evidence>
<dbReference type="InterPro" id="IPR032821">
    <property type="entry name" value="PKS_assoc"/>
</dbReference>
<feature type="region of interest" description="Disordered" evidence="5">
    <location>
        <begin position="440"/>
        <end position="463"/>
    </location>
</feature>
<dbReference type="SMART" id="SM01294">
    <property type="entry name" value="PKS_PP_betabranch"/>
    <property type="match status" value="1"/>
</dbReference>
<dbReference type="Pfam" id="PF00109">
    <property type="entry name" value="ketoacyl-synt"/>
    <property type="match status" value="1"/>
</dbReference>
<feature type="domain" description="PKS/mFAS DH" evidence="8">
    <location>
        <begin position="917"/>
        <end position="1188"/>
    </location>
</feature>
<dbReference type="InterPro" id="IPR016036">
    <property type="entry name" value="Malonyl_transacylase_ACP-bd"/>
</dbReference>
<dbReference type="Gene3D" id="1.10.1200.10">
    <property type="entry name" value="ACP-like"/>
    <property type="match status" value="1"/>
</dbReference>
<dbReference type="SUPFAM" id="SSF52151">
    <property type="entry name" value="FabD/lysophospholipase-like"/>
    <property type="match status" value="1"/>
</dbReference>
<dbReference type="EC" id="2.3.1.-" evidence="9"/>
<dbReference type="InterPro" id="IPR018201">
    <property type="entry name" value="Ketoacyl_synth_AS"/>
</dbReference>
<dbReference type="Gene3D" id="3.10.129.110">
    <property type="entry name" value="Polyketide synthase dehydratase"/>
    <property type="match status" value="1"/>
</dbReference>
<dbReference type="InterPro" id="IPR013968">
    <property type="entry name" value="PKS_KR"/>
</dbReference>
<dbReference type="SMART" id="SM00822">
    <property type="entry name" value="PKS_KR"/>
    <property type="match status" value="1"/>
</dbReference>
<dbReference type="InterPro" id="IPR049552">
    <property type="entry name" value="PKS_DH_N"/>
</dbReference>
<feature type="domain" description="Carrier" evidence="6">
    <location>
        <begin position="1686"/>
        <end position="1763"/>
    </location>
</feature>
<organism evidence="9 10">
    <name type="scientific">Actinomadura yumaensis</name>
    <dbReference type="NCBI Taxonomy" id="111807"/>
    <lineage>
        <taxon>Bacteria</taxon>
        <taxon>Bacillati</taxon>
        <taxon>Actinomycetota</taxon>
        <taxon>Actinomycetes</taxon>
        <taxon>Streptosporangiales</taxon>
        <taxon>Thermomonosporaceae</taxon>
        <taxon>Actinomadura</taxon>
    </lineage>
</organism>
<dbReference type="InterPro" id="IPR001227">
    <property type="entry name" value="Ac_transferase_dom_sf"/>
</dbReference>
<dbReference type="SUPFAM" id="SSF47336">
    <property type="entry name" value="ACP-like"/>
    <property type="match status" value="1"/>
</dbReference>
<keyword evidence="10" id="KW-1185">Reference proteome</keyword>
<gene>
    <name evidence="9" type="ORF">ACFQKB_26005</name>
</gene>
<dbReference type="PANTHER" id="PTHR43775:SF37">
    <property type="entry name" value="SI:DKEY-61P9.11"/>
    <property type="match status" value="1"/>
</dbReference>
<dbReference type="InterPro" id="IPR036736">
    <property type="entry name" value="ACP-like_sf"/>
</dbReference>
<keyword evidence="9" id="KW-0012">Acyltransferase</keyword>
<dbReference type="InterPro" id="IPR057326">
    <property type="entry name" value="KR_dom"/>
</dbReference>
<dbReference type="SUPFAM" id="SSF55048">
    <property type="entry name" value="Probable ACP-binding domain of malonyl-CoA ACP transacylase"/>
    <property type="match status" value="1"/>
</dbReference>
<evidence type="ECO:0000259" key="8">
    <source>
        <dbReference type="PROSITE" id="PS52019"/>
    </source>
</evidence>
<dbReference type="SUPFAM" id="SSF53901">
    <property type="entry name" value="Thiolase-like"/>
    <property type="match status" value="1"/>
</dbReference>
<feature type="active site" description="Proton acceptor; for dehydratase activity" evidence="4">
    <location>
        <position position="950"/>
    </location>
</feature>
<dbReference type="SMART" id="SM00823">
    <property type="entry name" value="PKS_PP"/>
    <property type="match status" value="1"/>
</dbReference>
<dbReference type="InterPro" id="IPR020806">
    <property type="entry name" value="PKS_PP-bd"/>
</dbReference>
<dbReference type="Gene3D" id="3.40.50.720">
    <property type="entry name" value="NAD(P)-binding Rossmann-like Domain"/>
    <property type="match status" value="1"/>
</dbReference>
<feature type="active site" description="Proton donor; for dehydratase activity" evidence="4">
    <location>
        <position position="1112"/>
    </location>
</feature>
<dbReference type="PROSITE" id="PS50075">
    <property type="entry name" value="CARRIER"/>
    <property type="match status" value="1"/>
</dbReference>
<dbReference type="InterPro" id="IPR020841">
    <property type="entry name" value="PKS_Beta-ketoAc_synthase_dom"/>
</dbReference>
<dbReference type="Pfam" id="PF16197">
    <property type="entry name" value="KAsynt_C_assoc"/>
    <property type="match status" value="1"/>
</dbReference>
<proteinExistence type="predicted"/>
<feature type="region of interest" description="Disordered" evidence="5">
    <location>
        <begin position="1658"/>
        <end position="1678"/>
    </location>
</feature>
<dbReference type="EC" id="6.4.-.-" evidence="9"/>
<dbReference type="PROSITE" id="PS00012">
    <property type="entry name" value="PHOSPHOPANTETHEINE"/>
    <property type="match status" value="1"/>
</dbReference>
<dbReference type="PROSITE" id="PS52019">
    <property type="entry name" value="PKS_MFAS_DH"/>
    <property type="match status" value="1"/>
</dbReference>
<evidence type="ECO:0000256" key="1">
    <source>
        <dbReference type="ARBA" id="ARBA00022450"/>
    </source>
</evidence>
<dbReference type="CDD" id="cd00833">
    <property type="entry name" value="PKS"/>
    <property type="match status" value="1"/>
</dbReference>
<dbReference type="Pfam" id="PF00550">
    <property type="entry name" value="PP-binding"/>
    <property type="match status" value="1"/>
</dbReference>
<dbReference type="EMBL" id="JBHSXS010000018">
    <property type="protein sequence ID" value="MFC6883236.1"/>
    <property type="molecule type" value="Genomic_DNA"/>
</dbReference>
<feature type="compositionally biased region" description="Low complexity" evidence="5">
    <location>
        <begin position="442"/>
        <end position="459"/>
    </location>
</feature>
<evidence type="ECO:0000256" key="5">
    <source>
        <dbReference type="SAM" id="MobiDB-lite"/>
    </source>
</evidence>
<dbReference type="PROSITE" id="PS00606">
    <property type="entry name" value="KS3_1"/>
    <property type="match status" value="1"/>
</dbReference>
<dbReference type="InterPro" id="IPR049900">
    <property type="entry name" value="PKS_mFAS_DH"/>
</dbReference>
<dbReference type="SMART" id="SM00826">
    <property type="entry name" value="PKS_DH"/>
    <property type="match status" value="1"/>
</dbReference>
<evidence type="ECO:0000256" key="3">
    <source>
        <dbReference type="ARBA" id="ARBA00022679"/>
    </source>
</evidence>
<dbReference type="InterPro" id="IPR014031">
    <property type="entry name" value="Ketoacyl_synth_C"/>
</dbReference>
<feature type="region of interest" description="N-terminal hotdog fold" evidence="4">
    <location>
        <begin position="917"/>
        <end position="1043"/>
    </location>
</feature>
<dbReference type="InterPro" id="IPR014043">
    <property type="entry name" value="Acyl_transferase_dom"/>
</dbReference>
<dbReference type="InterPro" id="IPR006162">
    <property type="entry name" value="Ppantetheine_attach_site"/>
</dbReference>
<sequence>MSPRDREPIAIIGMACRFAGGLDSPDGFWDFLRAGGDSIGELPEGRWDWYASQGREHAAAVRDVTKRGAFLDDVRGFDADFFGITPREAALMDPQQRIVLELSWEALEHAGIRPPDLGGTDAGVFVGVGSDDYGRRLLEDLPRIEAWTGVGGAYCAVANRVSYLLDLRGPSMAVDTACSSSLVAIHLAVRALQAGECPVALAGGVLVMAAPGLSLVLDAAGATSPDGRSKSFDADADGYGRGEGGGVIVLKRLADARRDGDRVLAVLRGSAVHQDGKTNGIMAPNGDAQAHLMRRAYEAAGVDPATVGYVEAHGTGTRVGDPLEAQAMSEVFGRGRDPERPLLIGSVKPNVGHLEAGAGMAGVIKTVLALGHREIPPNLNFTTPNPAIPWDTAGLRVVTKPTPWPGPDGGGPRRAGVSGYGYGGTIAHVILEEAERVNEPRAGAAAADEPEAGDAAAGDAAGGSGGEPGLAVYPLAGASAAAVQEYAGRLADRLERDPALRLADVGHTLAHRRAHLPERAAVVADGRDELVAKLREVADEAPRAAAGAVLPGAGEGLVWVFSGHGSQWTGMARGLLAGSAPFAEVIDAIEPVFVEEMGVSPRATILSDEPQPVDVIQPMIFAVQVGLAAVWRASGVRPAAVLGHSVGEIAAAVTAGVLTLERGARLVCRRSVLLREVAGQGAMAMVNLPADEAERRLAPWPGAAAAVASSTGSTVISGDPATIEEIRERWRADGLSARKVDSDVAFHGPQMEPLLDRLAAAAGDLPPSAPEVPVYGTALADPRSDAPRDGAYWAANLRNQVRFAGAVRAAAEDGYRLFVEVSPHPVVEHSINETLDDLGVGDAFATHSLRRKRREREELLSGLGLLWCHGAEVDWTALWRNGALADLPATAWQRERHWAEEPAARAGHVEQHDVDSHTLLGGRTSVNGTTPAQVWRTHLDRDSRPYPGDHPVREVEIIPAAVLLDSFLTAATSTGPWPDLTDVALRVPVSVASPRDLQIVLQDGTVRLSSRIVDAGGGGTGPGDGEGWVTHTTAAIEPRTDPRAAPRVSMGPNNVELLPGYVIDRLASLGVAAMGFPWEVERIRVGEGSFAATIRADRESDDPPATWAPVLDAALSAASVAFTGPPILRMPAHIHRVTLAEAPPARAHVTVRVVDDDTVDVEITDLDGTVVGRLSRLRYGALDSDAGAVTNPRRLVHAMAWTPLEREPSNASSTDGTGPSMTLVGPDSALLGRLTERLGEAGVPHRAVAVPADLDDDELESGRIVLVVPAPAPAGGSVEGVGEAAADGAWLLASTAQRLAGAGLASPARLWCVTQDVRESAGERTLGHGPLWGLGRIIGGEHPEFWGGVVDIGRSPRDVPGLLDVVRGVRGEDVVVVRDGAPSVPRLRRLDGDPVRQPVLCEPDGTYLVTGGLGVLGLEVAKWLAGRGARRLVLAGRSAPPPRDLWDGLTDPRRLAQVDAIRSLERLGVTVVTVALDVADGEAAAKALSPSALGLPPIRGVVHAAGVLADQPLRALDEETLRGVLRPKVDGAMVLHSLFPPGSVDFFVLFSSSGQLLGLPGQAAYASGNAFLDALAAHRRAAGDTAASSLAWTSWRGLGMSTSSAAIDAELNARGTGDITLTEAFDSWELAERYGLGYAAVLRTIPLEAGERRAPLLSELPADTPAESTGGTEPAPTPWVGLDLPELRVYLTQEIQRQVATETKLAAAEVDPRRPLVEMGVDSVMTVRIRRGLERRFRLPLSATLFWDRPTIDAVAALLAERIDGGESALAG</sequence>
<dbReference type="InterPro" id="IPR014030">
    <property type="entry name" value="Ketoacyl_synth_N"/>
</dbReference>
<name>A0ABW2CRI6_9ACTN</name>
<dbReference type="Gene3D" id="3.30.70.3290">
    <property type="match status" value="1"/>
</dbReference>
<dbReference type="PANTHER" id="PTHR43775">
    <property type="entry name" value="FATTY ACID SYNTHASE"/>
    <property type="match status" value="1"/>
</dbReference>
<feature type="region of interest" description="C-terminal hotdog fold" evidence="4">
    <location>
        <begin position="1054"/>
        <end position="1188"/>
    </location>
</feature>
<evidence type="ECO:0000259" key="7">
    <source>
        <dbReference type="PROSITE" id="PS52004"/>
    </source>
</evidence>
<evidence type="ECO:0000256" key="4">
    <source>
        <dbReference type="PROSITE-ProRule" id="PRU01363"/>
    </source>
</evidence>
<dbReference type="InterPro" id="IPR016039">
    <property type="entry name" value="Thiolase-like"/>
</dbReference>
<dbReference type="InterPro" id="IPR050091">
    <property type="entry name" value="PKS_NRPS_Biosynth_Enz"/>
</dbReference>
<comment type="caution">
    <text evidence="9">The sequence shown here is derived from an EMBL/GenBank/DDBJ whole genome shotgun (WGS) entry which is preliminary data.</text>
</comment>
<dbReference type="Proteomes" id="UP001596380">
    <property type="component" value="Unassembled WGS sequence"/>
</dbReference>
<dbReference type="SUPFAM" id="SSF51735">
    <property type="entry name" value="NAD(P)-binding Rossmann-fold domains"/>
    <property type="match status" value="2"/>
</dbReference>
<accession>A0ABW2CRI6</accession>
<keyword evidence="9" id="KW-0436">Ligase</keyword>
<dbReference type="InterPro" id="IPR036291">
    <property type="entry name" value="NAD(P)-bd_dom_sf"/>
</dbReference>
<keyword evidence="3 9" id="KW-0808">Transferase</keyword>
<dbReference type="InterPro" id="IPR016035">
    <property type="entry name" value="Acyl_Trfase/lysoPLipase"/>
</dbReference>
<evidence type="ECO:0000313" key="9">
    <source>
        <dbReference type="EMBL" id="MFC6883236.1"/>
    </source>
</evidence>
<keyword evidence="2" id="KW-0597">Phosphoprotein</keyword>
<dbReference type="Gene3D" id="3.40.47.10">
    <property type="match status" value="1"/>
</dbReference>
<dbReference type="SMART" id="SM00827">
    <property type="entry name" value="PKS_AT"/>
    <property type="match status" value="1"/>
</dbReference>
<evidence type="ECO:0000313" key="10">
    <source>
        <dbReference type="Proteomes" id="UP001596380"/>
    </source>
</evidence>
<dbReference type="Pfam" id="PF00698">
    <property type="entry name" value="Acyl_transf_1"/>
    <property type="match status" value="1"/>
</dbReference>
<dbReference type="Pfam" id="PF21089">
    <property type="entry name" value="PKS_DH_N"/>
    <property type="match status" value="1"/>
</dbReference>
<dbReference type="GO" id="GO:0016746">
    <property type="term" value="F:acyltransferase activity"/>
    <property type="evidence" value="ECO:0007669"/>
    <property type="project" value="UniProtKB-KW"/>
</dbReference>
<dbReference type="Pfam" id="PF02801">
    <property type="entry name" value="Ketoacyl-synt_C"/>
    <property type="match status" value="1"/>
</dbReference>
<keyword evidence="1" id="KW-0596">Phosphopantetheine</keyword>
<dbReference type="InterPro" id="IPR009081">
    <property type="entry name" value="PP-bd_ACP"/>
</dbReference>
<dbReference type="Gene3D" id="3.40.366.10">
    <property type="entry name" value="Malonyl-Coenzyme A Acyl Carrier Protein, domain 2"/>
    <property type="match status" value="1"/>
</dbReference>
<dbReference type="SMART" id="SM00825">
    <property type="entry name" value="PKS_KS"/>
    <property type="match status" value="1"/>
</dbReference>
<dbReference type="GO" id="GO:0016874">
    <property type="term" value="F:ligase activity"/>
    <property type="evidence" value="ECO:0007669"/>
    <property type="project" value="UniProtKB-KW"/>
</dbReference>
<dbReference type="InterPro" id="IPR020807">
    <property type="entry name" value="PKS_DH"/>
</dbReference>